<protein>
    <submittedName>
        <fullName evidence="1">Uncharacterized protein</fullName>
    </submittedName>
</protein>
<dbReference type="EMBL" id="CP111018">
    <property type="protein sequence ID" value="WAR11200.1"/>
    <property type="molecule type" value="Genomic_DNA"/>
</dbReference>
<name>A0ABY7EPM3_MYAAR</name>
<gene>
    <name evidence="1" type="ORF">MAR_036276</name>
</gene>
<sequence>MDTIPNSFRMSLTVDRVGSVNQSALAQLFWEEISALHPGPLEHNEGTLLSVISGQLIQLPQWPNAHYKKDYNMFTNNNIIMSKGVAIFISGNVEGTCTPSDVTNDLQRCFRIQDIGWYYQFPIGHGSSFYKNLCANSTCMSYCLQEVASACVSYDFMTVLGNGSSLVAAYVGLCEQSQTDVQAFLECGKDIDNQVALDSISDYQIKLESYFTNSNENATAILTGML</sequence>
<organism evidence="1 2">
    <name type="scientific">Mya arenaria</name>
    <name type="common">Soft-shell clam</name>
    <dbReference type="NCBI Taxonomy" id="6604"/>
    <lineage>
        <taxon>Eukaryota</taxon>
        <taxon>Metazoa</taxon>
        <taxon>Spiralia</taxon>
        <taxon>Lophotrochozoa</taxon>
        <taxon>Mollusca</taxon>
        <taxon>Bivalvia</taxon>
        <taxon>Autobranchia</taxon>
        <taxon>Heteroconchia</taxon>
        <taxon>Euheterodonta</taxon>
        <taxon>Imparidentia</taxon>
        <taxon>Neoheterodontei</taxon>
        <taxon>Myida</taxon>
        <taxon>Myoidea</taxon>
        <taxon>Myidae</taxon>
        <taxon>Mya</taxon>
    </lineage>
</organism>
<accession>A0ABY7EPM3</accession>
<keyword evidence="2" id="KW-1185">Reference proteome</keyword>
<proteinExistence type="predicted"/>
<reference evidence="1" key="1">
    <citation type="submission" date="2022-11" db="EMBL/GenBank/DDBJ databases">
        <title>Centuries of genome instability and evolution in soft-shell clam transmissible cancer (bioRxiv).</title>
        <authorList>
            <person name="Hart S.F.M."/>
            <person name="Yonemitsu M.A."/>
            <person name="Giersch R.M."/>
            <person name="Beal B.F."/>
            <person name="Arriagada G."/>
            <person name="Davis B.W."/>
            <person name="Ostrander E.A."/>
            <person name="Goff S.P."/>
            <person name="Metzger M.J."/>
        </authorList>
    </citation>
    <scope>NUCLEOTIDE SEQUENCE</scope>
    <source>
        <strain evidence="1">MELC-2E11</strain>
        <tissue evidence="1">Siphon/mantle</tissue>
    </source>
</reference>
<dbReference type="Proteomes" id="UP001164746">
    <property type="component" value="Chromosome 7"/>
</dbReference>
<evidence type="ECO:0000313" key="1">
    <source>
        <dbReference type="EMBL" id="WAR11200.1"/>
    </source>
</evidence>
<evidence type="ECO:0000313" key="2">
    <source>
        <dbReference type="Proteomes" id="UP001164746"/>
    </source>
</evidence>